<dbReference type="EMBL" id="LRGB01001253">
    <property type="protein sequence ID" value="KZS13170.1"/>
    <property type="molecule type" value="Genomic_DNA"/>
</dbReference>
<proteinExistence type="predicted"/>
<organism evidence="1 2">
    <name type="scientific">Daphnia magna</name>
    <dbReference type="NCBI Taxonomy" id="35525"/>
    <lineage>
        <taxon>Eukaryota</taxon>
        <taxon>Metazoa</taxon>
        <taxon>Ecdysozoa</taxon>
        <taxon>Arthropoda</taxon>
        <taxon>Crustacea</taxon>
        <taxon>Branchiopoda</taxon>
        <taxon>Diplostraca</taxon>
        <taxon>Cladocera</taxon>
        <taxon>Anomopoda</taxon>
        <taxon>Daphniidae</taxon>
        <taxon>Daphnia</taxon>
    </lineage>
</organism>
<comment type="caution">
    <text evidence="1">The sequence shown here is derived from an EMBL/GenBank/DDBJ whole genome shotgun (WGS) entry which is preliminary data.</text>
</comment>
<sequence length="161" mass="17923">MGAKPSSLHFSKSFWRGVEALSRLLARLVLFRRQRKKKAGVGLLGTQEGLLLGGEEAIDTLLTNTTDATLCDEEGDSLLPCQKIHNEHKKYKIKKKSNNIKLEGGELTIPGCRHDRIAYFPPPSTTFAWIFTSVEERLAMKDGTTQSISLCVMHLPPEPFA</sequence>
<gene>
    <name evidence="1" type="ORF">APZ42_021676</name>
</gene>
<evidence type="ECO:0000313" key="2">
    <source>
        <dbReference type="Proteomes" id="UP000076858"/>
    </source>
</evidence>
<reference evidence="1 2" key="1">
    <citation type="submission" date="2016-03" db="EMBL/GenBank/DDBJ databases">
        <title>EvidentialGene: Evidence-directed Construction of Genes on Genomes.</title>
        <authorList>
            <person name="Gilbert D.G."/>
            <person name="Choi J.-H."/>
            <person name="Mockaitis K."/>
            <person name="Colbourne J."/>
            <person name="Pfrender M."/>
        </authorList>
    </citation>
    <scope>NUCLEOTIDE SEQUENCE [LARGE SCALE GENOMIC DNA]</scope>
    <source>
        <strain evidence="1 2">Xinb3</strain>
        <tissue evidence="1">Complete organism</tissue>
    </source>
</reference>
<protein>
    <submittedName>
        <fullName evidence="1">Uncharacterized protein</fullName>
    </submittedName>
</protein>
<dbReference type="AlphaFoldDB" id="A0A164WDI3"/>
<name>A0A164WDI3_9CRUS</name>
<keyword evidence="2" id="KW-1185">Reference proteome</keyword>
<dbReference type="Proteomes" id="UP000076858">
    <property type="component" value="Unassembled WGS sequence"/>
</dbReference>
<evidence type="ECO:0000313" key="1">
    <source>
        <dbReference type="EMBL" id="KZS13170.1"/>
    </source>
</evidence>
<accession>A0A164WDI3</accession>